<gene>
    <name evidence="1" type="ORF">KC19_12G012600</name>
    <name evidence="2" type="ORF">KC19_12G012900</name>
</gene>
<dbReference type="Proteomes" id="UP000822688">
    <property type="component" value="Chromosome 12"/>
</dbReference>
<protein>
    <submittedName>
        <fullName evidence="1">Uncharacterized protein</fullName>
    </submittedName>
</protein>
<keyword evidence="3" id="KW-1185">Reference proteome</keyword>
<proteinExistence type="predicted"/>
<comment type="caution">
    <text evidence="1">The sequence shown here is derived from an EMBL/GenBank/DDBJ whole genome shotgun (WGS) entry which is preliminary data.</text>
</comment>
<reference evidence="1" key="1">
    <citation type="submission" date="2020-06" db="EMBL/GenBank/DDBJ databases">
        <title>WGS assembly of Ceratodon purpureus strain R40.</title>
        <authorList>
            <person name="Carey S.B."/>
            <person name="Jenkins J."/>
            <person name="Shu S."/>
            <person name="Lovell J.T."/>
            <person name="Sreedasyam A."/>
            <person name="Maumus F."/>
            <person name="Tiley G.P."/>
            <person name="Fernandez-Pozo N."/>
            <person name="Barry K."/>
            <person name="Chen C."/>
            <person name="Wang M."/>
            <person name="Lipzen A."/>
            <person name="Daum C."/>
            <person name="Saski C.A."/>
            <person name="Payton A.C."/>
            <person name="Mcbreen J.C."/>
            <person name="Conrad R.E."/>
            <person name="Kollar L.M."/>
            <person name="Olsson S."/>
            <person name="Huttunen S."/>
            <person name="Landis J.B."/>
            <person name="Wickett N.J."/>
            <person name="Johnson M.G."/>
            <person name="Rensing S.A."/>
            <person name="Grimwood J."/>
            <person name="Schmutz J."/>
            <person name="Mcdaniel S.F."/>
        </authorList>
    </citation>
    <scope>NUCLEOTIDE SEQUENCE</scope>
    <source>
        <strain evidence="1">R40</strain>
    </source>
</reference>
<dbReference type="AlphaFoldDB" id="A0A8T0G3G8"/>
<evidence type="ECO:0000313" key="1">
    <source>
        <dbReference type="EMBL" id="KAG0553455.1"/>
    </source>
</evidence>
<accession>A0A8T0G3G8</accession>
<dbReference type="EMBL" id="CM026433">
    <property type="protein sequence ID" value="KAG0553458.1"/>
    <property type="molecule type" value="Genomic_DNA"/>
</dbReference>
<evidence type="ECO:0000313" key="2">
    <source>
        <dbReference type="EMBL" id="KAG0553458.1"/>
    </source>
</evidence>
<organism evidence="1 3">
    <name type="scientific">Ceratodon purpureus</name>
    <name type="common">Fire moss</name>
    <name type="synonym">Dicranum purpureum</name>
    <dbReference type="NCBI Taxonomy" id="3225"/>
    <lineage>
        <taxon>Eukaryota</taxon>
        <taxon>Viridiplantae</taxon>
        <taxon>Streptophyta</taxon>
        <taxon>Embryophyta</taxon>
        <taxon>Bryophyta</taxon>
        <taxon>Bryophytina</taxon>
        <taxon>Bryopsida</taxon>
        <taxon>Dicranidae</taxon>
        <taxon>Pseudoditrichales</taxon>
        <taxon>Ditrichaceae</taxon>
        <taxon>Ceratodon</taxon>
    </lineage>
</organism>
<dbReference type="EMBL" id="CM026433">
    <property type="protein sequence ID" value="KAG0553455.1"/>
    <property type="molecule type" value="Genomic_DNA"/>
</dbReference>
<evidence type="ECO:0000313" key="3">
    <source>
        <dbReference type="Proteomes" id="UP000822688"/>
    </source>
</evidence>
<sequence length="56" mass="6028">MWCMFWSRAGWCSGDMLSIWSGCGVVARRRLPGVRGFSGQREMGGALVACIGDGDS</sequence>
<name>A0A8T0G3G8_CERPU</name>